<evidence type="ECO:0000259" key="5">
    <source>
        <dbReference type="PROSITE" id="PS51078"/>
    </source>
</evidence>
<dbReference type="PROSITE" id="PS51077">
    <property type="entry name" value="HTH_ICLR"/>
    <property type="match status" value="1"/>
</dbReference>
<dbReference type="GO" id="GO:0003700">
    <property type="term" value="F:DNA-binding transcription factor activity"/>
    <property type="evidence" value="ECO:0007669"/>
    <property type="project" value="TreeGrafter"/>
</dbReference>
<dbReference type="InterPro" id="IPR036388">
    <property type="entry name" value="WH-like_DNA-bd_sf"/>
</dbReference>
<dbReference type="EMBL" id="FOUY01000077">
    <property type="protein sequence ID" value="SFO52370.1"/>
    <property type="molecule type" value="Genomic_DNA"/>
</dbReference>
<reference evidence="6 7" key="1">
    <citation type="submission" date="2016-10" db="EMBL/GenBank/DDBJ databases">
        <authorList>
            <person name="de Groot N.N."/>
        </authorList>
    </citation>
    <scope>NUCLEOTIDE SEQUENCE [LARGE SCALE GENOMIC DNA]</scope>
    <source>
        <strain evidence="6 7">CGMCC 4.1877</strain>
    </source>
</reference>
<dbReference type="Pfam" id="PF01614">
    <property type="entry name" value="IclR_C"/>
    <property type="match status" value="1"/>
</dbReference>
<keyword evidence="7" id="KW-1185">Reference proteome</keyword>
<dbReference type="Gene3D" id="3.30.450.40">
    <property type="match status" value="1"/>
</dbReference>
<evidence type="ECO:0000256" key="1">
    <source>
        <dbReference type="ARBA" id="ARBA00023015"/>
    </source>
</evidence>
<sequence>MSASLAKALRILTVLGDGPASLDELATQLEVHKTTVLRLLRTLADEHFVHRDAQHRYHLGAQLFELSSRGLDQREVRSIAAPHLLAFNRAHGHTTHLSELVGSEIVYIDKLESHDHVRMASRVGLRGPVHSTAAGKVLLADLPPAAAAQVLDGADLSARTPNTIIDRDAYLDELARVREQGWAQDREENEPSINCIGAPVRGAAGTVVAAVSVSVPSIVATYDQLIELVPSLLAVTGTISRDHGWRPTREDHSR</sequence>
<evidence type="ECO:0000256" key="2">
    <source>
        <dbReference type="ARBA" id="ARBA00023125"/>
    </source>
</evidence>
<dbReference type="SMART" id="SM00346">
    <property type="entry name" value="HTH_ICLR"/>
    <property type="match status" value="1"/>
</dbReference>
<dbReference type="PROSITE" id="PS51078">
    <property type="entry name" value="ICLR_ED"/>
    <property type="match status" value="1"/>
</dbReference>
<feature type="domain" description="IclR-ED" evidence="5">
    <location>
        <begin position="62"/>
        <end position="245"/>
    </location>
</feature>
<protein>
    <submittedName>
        <fullName evidence="6">Transcriptional regulator, IclR family</fullName>
    </submittedName>
</protein>
<keyword evidence="2" id="KW-0238">DNA-binding</keyword>
<dbReference type="InterPro" id="IPR029016">
    <property type="entry name" value="GAF-like_dom_sf"/>
</dbReference>
<evidence type="ECO:0000259" key="4">
    <source>
        <dbReference type="PROSITE" id="PS51077"/>
    </source>
</evidence>
<dbReference type="InterPro" id="IPR050707">
    <property type="entry name" value="HTH_MetabolicPath_Reg"/>
</dbReference>
<organism evidence="6 7">
    <name type="scientific">Pseudonocardia ammonioxydans</name>
    <dbReference type="NCBI Taxonomy" id="260086"/>
    <lineage>
        <taxon>Bacteria</taxon>
        <taxon>Bacillati</taxon>
        <taxon>Actinomycetota</taxon>
        <taxon>Actinomycetes</taxon>
        <taxon>Pseudonocardiales</taxon>
        <taxon>Pseudonocardiaceae</taxon>
        <taxon>Pseudonocardia</taxon>
    </lineage>
</organism>
<name>A0A1I5HWL3_PSUAM</name>
<dbReference type="STRING" id="260086.SAMN05216207_10776"/>
<dbReference type="PANTHER" id="PTHR30136:SF24">
    <property type="entry name" value="HTH-TYPE TRANSCRIPTIONAL REPRESSOR ALLR"/>
    <property type="match status" value="1"/>
</dbReference>
<evidence type="ECO:0000256" key="3">
    <source>
        <dbReference type="ARBA" id="ARBA00023163"/>
    </source>
</evidence>
<feature type="domain" description="HTH iclR-type" evidence="4">
    <location>
        <begin position="2"/>
        <end position="61"/>
    </location>
</feature>
<dbReference type="GO" id="GO:0003677">
    <property type="term" value="F:DNA binding"/>
    <property type="evidence" value="ECO:0007669"/>
    <property type="project" value="UniProtKB-KW"/>
</dbReference>
<dbReference type="Proteomes" id="UP000199614">
    <property type="component" value="Unassembled WGS sequence"/>
</dbReference>
<dbReference type="InterPro" id="IPR036390">
    <property type="entry name" value="WH_DNA-bd_sf"/>
</dbReference>
<dbReference type="PANTHER" id="PTHR30136">
    <property type="entry name" value="HELIX-TURN-HELIX TRANSCRIPTIONAL REGULATOR, ICLR FAMILY"/>
    <property type="match status" value="1"/>
</dbReference>
<proteinExistence type="predicted"/>
<dbReference type="InterPro" id="IPR005471">
    <property type="entry name" value="Tscrpt_reg_IclR_N"/>
</dbReference>
<dbReference type="AlphaFoldDB" id="A0A1I5HWL3"/>
<dbReference type="SUPFAM" id="SSF55781">
    <property type="entry name" value="GAF domain-like"/>
    <property type="match status" value="1"/>
</dbReference>
<gene>
    <name evidence="6" type="ORF">SAMN05216207_10776</name>
</gene>
<dbReference type="Gene3D" id="1.10.10.10">
    <property type="entry name" value="Winged helix-like DNA-binding domain superfamily/Winged helix DNA-binding domain"/>
    <property type="match status" value="1"/>
</dbReference>
<evidence type="ECO:0000313" key="7">
    <source>
        <dbReference type="Proteomes" id="UP000199614"/>
    </source>
</evidence>
<dbReference type="OrthoDB" id="9807558at2"/>
<keyword evidence="1" id="KW-0805">Transcription regulation</keyword>
<dbReference type="GO" id="GO:0045892">
    <property type="term" value="P:negative regulation of DNA-templated transcription"/>
    <property type="evidence" value="ECO:0007669"/>
    <property type="project" value="TreeGrafter"/>
</dbReference>
<dbReference type="RefSeq" id="WP_093356555.1">
    <property type="nucleotide sequence ID" value="NZ_FOUY01000077.1"/>
</dbReference>
<dbReference type="SUPFAM" id="SSF46785">
    <property type="entry name" value="Winged helix' DNA-binding domain"/>
    <property type="match status" value="1"/>
</dbReference>
<dbReference type="Pfam" id="PF09339">
    <property type="entry name" value="HTH_IclR"/>
    <property type="match status" value="1"/>
</dbReference>
<dbReference type="InterPro" id="IPR014757">
    <property type="entry name" value="Tscrpt_reg_IclR_C"/>
</dbReference>
<keyword evidence="3" id="KW-0804">Transcription</keyword>
<evidence type="ECO:0000313" key="6">
    <source>
        <dbReference type="EMBL" id="SFO52370.1"/>
    </source>
</evidence>
<accession>A0A1I5HWL3</accession>